<feature type="transmembrane region" description="Helical" evidence="1">
    <location>
        <begin position="71"/>
        <end position="93"/>
    </location>
</feature>
<evidence type="ECO:0000313" key="2">
    <source>
        <dbReference type="EMBL" id="MFD0860846.1"/>
    </source>
</evidence>
<evidence type="ECO:0000313" key="3">
    <source>
        <dbReference type="Proteomes" id="UP001596978"/>
    </source>
</evidence>
<dbReference type="EMBL" id="JBHTJH010000002">
    <property type="protein sequence ID" value="MFD0860846.1"/>
    <property type="molecule type" value="Genomic_DNA"/>
</dbReference>
<reference evidence="3" key="1">
    <citation type="journal article" date="2019" name="Int. J. Syst. Evol. Microbiol.">
        <title>The Global Catalogue of Microorganisms (GCM) 10K type strain sequencing project: providing services to taxonomists for standard genome sequencing and annotation.</title>
        <authorList>
            <consortium name="The Broad Institute Genomics Platform"/>
            <consortium name="The Broad Institute Genome Sequencing Center for Infectious Disease"/>
            <person name="Wu L."/>
            <person name="Ma J."/>
        </authorList>
    </citation>
    <scope>NUCLEOTIDE SEQUENCE [LARGE SCALE GENOMIC DNA]</scope>
    <source>
        <strain evidence="3">CCUG 62952</strain>
    </source>
</reference>
<feature type="transmembrane region" description="Helical" evidence="1">
    <location>
        <begin position="128"/>
        <end position="150"/>
    </location>
</feature>
<dbReference type="RefSeq" id="WP_386402747.1">
    <property type="nucleotide sequence ID" value="NZ_JBHTJH010000002.1"/>
</dbReference>
<keyword evidence="1" id="KW-0812">Transmembrane</keyword>
<keyword evidence="1" id="KW-0472">Membrane</keyword>
<proteinExistence type="predicted"/>
<feature type="transmembrane region" description="Helical" evidence="1">
    <location>
        <begin position="162"/>
        <end position="187"/>
    </location>
</feature>
<keyword evidence="3" id="KW-1185">Reference proteome</keyword>
<sequence>MDELELLKKDWNKQETPSLSFDQIYRILLKKSSSIVKWIFYISIFELLLALVATAWFMFDDTYDKIEIEGYDIDAITLAFEAISMIVLVYFMFRFFNNYKKITVTDDSRTLMKNILKTRKIVKNYIKIALLIAAVYTAILLFIGTFNAPFFVEKVNGSDSVLILYIAASIVILVVTAVIIVALWLVYQLLYGLLLRRLERNYKELQQLDI</sequence>
<name>A0ABW3CSZ4_9FLAO</name>
<feature type="transmembrane region" description="Helical" evidence="1">
    <location>
        <begin position="38"/>
        <end position="59"/>
    </location>
</feature>
<dbReference type="Proteomes" id="UP001596978">
    <property type="component" value="Unassembled WGS sequence"/>
</dbReference>
<gene>
    <name evidence="2" type="ORF">ACFQ1M_01390</name>
</gene>
<keyword evidence="1" id="KW-1133">Transmembrane helix</keyword>
<evidence type="ECO:0000256" key="1">
    <source>
        <dbReference type="SAM" id="Phobius"/>
    </source>
</evidence>
<protein>
    <submittedName>
        <fullName evidence="2">Uncharacterized protein</fullName>
    </submittedName>
</protein>
<organism evidence="2 3">
    <name type="scientific">Sungkyunkwania multivorans</name>
    <dbReference type="NCBI Taxonomy" id="1173618"/>
    <lineage>
        <taxon>Bacteria</taxon>
        <taxon>Pseudomonadati</taxon>
        <taxon>Bacteroidota</taxon>
        <taxon>Flavobacteriia</taxon>
        <taxon>Flavobacteriales</taxon>
        <taxon>Flavobacteriaceae</taxon>
        <taxon>Sungkyunkwania</taxon>
    </lineage>
</organism>
<accession>A0ABW3CSZ4</accession>
<comment type="caution">
    <text evidence="2">The sequence shown here is derived from an EMBL/GenBank/DDBJ whole genome shotgun (WGS) entry which is preliminary data.</text>
</comment>